<organism evidence="4">
    <name type="scientific">Naegleria gruberi</name>
    <name type="common">Amoeba</name>
    <dbReference type="NCBI Taxonomy" id="5762"/>
    <lineage>
        <taxon>Eukaryota</taxon>
        <taxon>Discoba</taxon>
        <taxon>Heterolobosea</taxon>
        <taxon>Tetramitia</taxon>
        <taxon>Eutetramitia</taxon>
        <taxon>Vahlkampfiidae</taxon>
        <taxon>Naegleria</taxon>
    </lineage>
</organism>
<dbReference type="OrthoDB" id="10259513at2759"/>
<dbReference type="InterPro" id="IPR034804">
    <property type="entry name" value="SQR/QFR_C/D"/>
</dbReference>
<feature type="transmembrane region" description="Helical" evidence="2">
    <location>
        <begin position="63"/>
        <end position="82"/>
    </location>
</feature>
<dbReference type="GO" id="GO:0005741">
    <property type="term" value="C:mitochondrial outer membrane"/>
    <property type="evidence" value="ECO:0007669"/>
    <property type="project" value="TreeGrafter"/>
</dbReference>
<feature type="compositionally biased region" description="Polar residues" evidence="1">
    <location>
        <begin position="20"/>
        <end position="35"/>
    </location>
</feature>
<dbReference type="InterPro" id="IPR039960">
    <property type="entry name" value="MCP1"/>
</dbReference>
<evidence type="ECO:0000256" key="2">
    <source>
        <dbReference type="SAM" id="Phobius"/>
    </source>
</evidence>
<evidence type="ECO:0000313" key="4">
    <source>
        <dbReference type="Proteomes" id="UP000006671"/>
    </source>
</evidence>
<dbReference type="GO" id="GO:0055088">
    <property type="term" value="P:lipid homeostasis"/>
    <property type="evidence" value="ECO:0007669"/>
    <property type="project" value="InterPro"/>
</dbReference>
<dbReference type="AlphaFoldDB" id="D2VQE6"/>
<dbReference type="GeneID" id="8859272"/>
<dbReference type="InParanoid" id="D2VQE6"/>
<dbReference type="VEuPathDB" id="AmoebaDB:NAEGRDRAFT_71198"/>
<dbReference type="Gene3D" id="1.20.1300.10">
    <property type="entry name" value="Fumarate reductase/succinate dehydrogenase, transmembrane subunit"/>
    <property type="match status" value="1"/>
</dbReference>
<gene>
    <name evidence="3" type="ORF">NAEGRDRAFT_71198</name>
</gene>
<sequence>MSQPPPKSSSVASSIPKIMPSSSRGNTTNSNLNSQINDGNFNLKRKLSDLLPSMSTLRTVQHCSGLIFSIFTTLHSVNSIVANTELHDEYLDWSRGIFRYSPITEAVLVLGPLFTHMGSSIALSIKRSLNNVQRNQDGYSKFQSLSGFALVAILPLHISVNRVIPKNPLTSDQLIPQGVNPFAWFIPSALLLSLGLYHTIYGIKTALKLKLGAQTLVFAVSALSLLGLAGLANLLQ</sequence>
<name>D2VQE6_NAEGR</name>
<feature type="transmembrane region" description="Helical" evidence="2">
    <location>
        <begin position="184"/>
        <end position="203"/>
    </location>
</feature>
<dbReference type="KEGG" id="ngr:NAEGRDRAFT_71198"/>
<feature type="transmembrane region" description="Helical" evidence="2">
    <location>
        <begin position="102"/>
        <end position="125"/>
    </location>
</feature>
<dbReference type="PANTHER" id="PTHR38409:SF1">
    <property type="entry name" value="MITOCHONDRIAL ADAPTER PROTEIN MCP1"/>
    <property type="match status" value="1"/>
</dbReference>
<evidence type="ECO:0000256" key="1">
    <source>
        <dbReference type="SAM" id="MobiDB-lite"/>
    </source>
</evidence>
<feature type="transmembrane region" description="Helical" evidence="2">
    <location>
        <begin position="215"/>
        <end position="235"/>
    </location>
</feature>
<evidence type="ECO:0000313" key="3">
    <source>
        <dbReference type="EMBL" id="EFC40933.1"/>
    </source>
</evidence>
<dbReference type="GO" id="GO:0007005">
    <property type="term" value="P:mitochondrion organization"/>
    <property type="evidence" value="ECO:0007669"/>
    <property type="project" value="TreeGrafter"/>
</dbReference>
<accession>D2VQE6</accession>
<dbReference type="PANTHER" id="PTHR38409">
    <property type="entry name" value="MDM10-COMPLEMENTING PROTEIN 1"/>
    <property type="match status" value="1"/>
</dbReference>
<dbReference type="SUPFAM" id="SSF81343">
    <property type="entry name" value="Fumarate reductase respiratory complex transmembrane subunits"/>
    <property type="match status" value="1"/>
</dbReference>
<dbReference type="RefSeq" id="XP_002673677.1">
    <property type="nucleotide sequence ID" value="XM_002673631.1"/>
</dbReference>
<reference evidence="3 4" key="1">
    <citation type="journal article" date="2010" name="Cell">
        <title>The genome of Naegleria gruberi illuminates early eukaryotic versatility.</title>
        <authorList>
            <person name="Fritz-Laylin L.K."/>
            <person name="Prochnik S.E."/>
            <person name="Ginger M.L."/>
            <person name="Dacks J.B."/>
            <person name="Carpenter M.L."/>
            <person name="Field M.C."/>
            <person name="Kuo A."/>
            <person name="Paredez A."/>
            <person name="Chapman J."/>
            <person name="Pham J."/>
            <person name="Shu S."/>
            <person name="Neupane R."/>
            <person name="Cipriano M."/>
            <person name="Mancuso J."/>
            <person name="Tu H."/>
            <person name="Salamov A."/>
            <person name="Lindquist E."/>
            <person name="Shapiro H."/>
            <person name="Lucas S."/>
            <person name="Grigoriev I.V."/>
            <person name="Cande W.Z."/>
            <person name="Fulton C."/>
            <person name="Rokhsar D.S."/>
            <person name="Dawson S.C."/>
        </authorList>
    </citation>
    <scope>NUCLEOTIDE SEQUENCE [LARGE SCALE GENOMIC DNA]</scope>
    <source>
        <strain evidence="3 4">NEG-M</strain>
    </source>
</reference>
<keyword evidence="2" id="KW-1133">Transmembrane helix</keyword>
<dbReference type="Proteomes" id="UP000006671">
    <property type="component" value="Unassembled WGS sequence"/>
</dbReference>
<feature type="region of interest" description="Disordered" evidence="1">
    <location>
        <begin position="1"/>
        <end position="35"/>
    </location>
</feature>
<keyword evidence="4" id="KW-1185">Reference proteome</keyword>
<protein>
    <submittedName>
        <fullName evidence="3">Predicted protein</fullName>
    </submittedName>
</protein>
<dbReference type="EMBL" id="GG738889">
    <property type="protein sequence ID" value="EFC40933.1"/>
    <property type="molecule type" value="Genomic_DNA"/>
</dbReference>
<feature type="transmembrane region" description="Helical" evidence="2">
    <location>
        <begin position="145"/>
        <end position="164"/>
    </location>
</feature>
<proteinExistence type="predicted"/>
<keyword evidence="2" id="KW-0812">Transmembrane</keyword>
<keyword evidence="2" id="KW-0472">Membrane</keyword>